<protein>
    <submittedName>
        <fullName evidence="5">Membrane-fusion protein</fullName>
    </submittedName>
</protein>
<feature type="coiled-coil region" evidence="3">
    <location>
        <begin position="92"/>
        <end position="147"/>
    </location>
</feature>
<dbReference type="Gene3D" id="2.40.50.100">
    <property type="match status" value="1"/>
</dbReference>
<dbReference type="HOGENOM" id="CLU_018816_19_1_9"/>
<accession>R4KHP2</accession>
<dbReference type="EMBL" id="CP003261">
    <property type="protein sequence ID" value="AGK99135.1"/>
    <property type="molecule type" value="Genomic_DNA"/>
</dbReference>
<sequence length="420" mass="44024">MKKKVIIAIIAAVVIVGIVGLRLSARNKTNFTAVKTASVTKGNINAYLSTTATIKSKNSKSYFSPQQSKVKSVNVKVGDKVKKGDVLVTYQVQDTSAAVKQAQINLSNAQSQKQDLLNTVASNNQKLTDTNNQINDITNQINALKEQQSKDPNFQKTGSATQLQQLNSTLSQLNSTKSSIPDLTEKLKQADNQITLAQTNLDTANTNAAQSTDRNVADFDGVVTAVNAVVGSSQVVSASAAGASGGSAGAAVTIEDQSNLEAEVNLDKYSATEVKVGQTANLSFANKDYTGKVSYVAPTAETTTSTTGQTTTLTADIDINAPQDGLVEGFDADVNILTGQVNDIIKVPAESIKTDKSGKNYVFVISNNKAVQKEVQLGLQSDTEAQINSGVNAGDKIILNPSASIQNGTAVKDSTSTGGK</sequence>
<dbReference type="OrthoDB" id="11589at2"/>
<dbReference type="Proteomes" id="UP000013523">
    <property type="component" value="Chromosome"/>
</dbReference>
<dbReference type="RefSeq" id="WP_015617406.1">
    <property type="nucleotide sequence ID" value="NC_021182.1"/>
</dbReference>
<dbReference type="Gene3D" id="6.20.50.140">
    <property type="match status" value="1"/>
</dbReference>
<dbReference type="PATRIC" id="fig|86416.3.peg.4429"/>
<gene>
    <name evidence="5" type="ORF">Clopa_4423</name>
</gene>
<reference evidence="5 6" key="1">
    <citation type="submission" date="2012-01" db="EMBL/GenBank/DDBJ databases">
        <title>Complete sequence of chromosome of Clostridium pasteurianum BC1.</title>
        <authorList>
            <consortium name="US DOE Joint Genome Institute"/>
            <person name="Lucas S."/>
            <person name="Han J."/>
            <person name="Lapidus A."/>
            <person name="Cheng J.-F."/>
            <person name="Goodwin L."/>
            <person name="Pitluck S."/>
            <person name="Peters L."/>
            <person name="Mikhailova N."/>
            <person name="Teshima H."/>
            <person name="Detter J.C."/>
            <person name="Han C."/>
            <person name="Tapia R."/>
            <person name="Land M."/>
            <person name="Hauser L."/>
            <person name="Kyrpides N."/>
            <person name="Ivanova N."/>
            <person name="Pagani I."/>
            <person name="Dunn J."/>
            <person name="Taghavi S."/>
            <person name="Francis A."/>
            <person name="van der Lelie D."/>
            <person name="Woyke T."/>
        </authorList>
    </citation>
    <scope>NUCLEOTIDE SEQUENCE [LARGE SCALE GENOMIC DNA]</scope>
    <source>
        <strain evidence="5 6">BC1</strain>
    </source>
</reference>
<dbReference type="Pfam" id="PF25989">
    <property type="entry name" value="YknX_C"/>
    <property type="match status" value="1"/>
</dbReference>
<comment type="subcellular location">
    <subcellularLocation>
        <location evidence="1">Cell envelope</location>
    </subcellularLocation>
</comment>
<dbReference type="InterPro" id="IPR050465">
    <property type="entry name" value="UPF0194_transport"/>
</dbReference>
<feature type="coiled-coil region" evidence="3">
    <location>
        <begin position="173"/>
        <end position="207"/>
    </location>
</feature>
<dbReference type="InterPro" id="IPR058637">
    <property type="entry name" value="YknX-like_C"/>
</dbReference>
<proteinExistence type="predicted"/>
<dbReference type="KEGG" id="cpas:Clopa_4423"/>
<dbReference type="GO" id="GO:0030313">
    <property type="term" value="C:cell envelope"/>
    <property type="evidence" value="ECO:0007669"/>
    <property type="project" value="UniProtKB-SubCell"/>
</dbReference>
<name>R4KHP2_CLOPA</name>
<evidence type="ECO:0000259" key="4">
    <source>
        <dbReference type="Pfam" id="PF25989"/>
    </source>
</evidence>
<dbReference type="Gene3D" id="2.40.30.170">
    <property type="match status" value="1"/>
</dbReference>
<feature type="domain" description="YknX-like C-terminal permuted SH3-like" evidence="4">
    <location>
        <begin position="345"/>
        <end position="412"/>
    </location>
</feature>
<dbReference type="eggNOG" id="COG0845">
    <property type="taxonomic scope" value="Bacteria"/>
</dbReference>
<evidence type="ECO:0000256" key="2">
    <source>
        <dbReference type="ARBA" id="ARBA00023054"/>
    </source>
</evidence>
<evidence type="ECO:0000313" key="5">
    <source>
        <dbReference type="EMBL" id="AGK99135.1"/>
    </source>
</evidence>
<organism evidence="5 6">
    <name type="scientific">Clostridium pasteurianum BC1</name>
    <dbReference type="NCBI Taxonomy" id="86416"/>
    <lineage>
        <taxon>Bacteria</taxon>
        <taxon>Bacillati</taxon>
        <taxon>Bacillota</taxon>
        <taxon>Clostridia</taxon>
        <taxon>Eubacteriales</taxon>
        <taxon>Clostridiaceae</taxon>
        <taxon>Clostridium</taxon>
    </lineage>
</organism>
<dbReference type="PANTHER" id="PTHR32347:SF14">
    <property type="entry name" value="EFFLUX SYSTEM COMPONENT YKNX-RELATED"/>
    <property type="match status" value="1"/>
</dbReference>
<evidence type="ECO:0000313" key="6">
    <source>
        <dbReference type="Proteomes" id="UP000013523"/>
    </source>
</evidence>
<evidence type="ECO:0000256" key="3">
    <source>
        <dbReference type="SAM" id="Coils"/>
    </source>
</evidence>
<dbReference type="PANTHER" id="PTHR32347">
    <property type="entry name" value="EFFLUX SYSTEM COMPONENT YKNX-RELATED"/>
    <property type="match status" value="1"/>
</dbReference>
<dbReference type="AlphaFoldDB" id="R4KHP2"/>
<keyword evidence="6" id="KW-1185">Reference proteome</keyword>
<evidence type="ECO:0000256" key="1">
    <source>
        <dbReference type="ARBA" id="ARBA00004196"/>
    </source>
</evidence>
<keyword evidence="2 3" id="KW-0175">Coiled coil</keyword>
<dbReference type="STRING" id="86416.Clopa_4423"/>